<dbReference type="AlphaFoldDB" id="A0AAE1CDX7"/>
<gene>
    <name evidence="3" type="ORF">B0T22DRAFT_185324</name>
</gene>
<protein>
    <submittedName>
        <fullName evidence="3">Uncharacterized protein</fullName>
    </submittedName>
</protein>
<organism evidence="3 4">
    <name type="scientific">Podospora appendiculata</name>
    <dbReference type="NCBI Taxonomy" id="314037"/>
    <lineage>
        <taxon>Eukaryota</taxon>
        <taxon>Fungi</taxon>
        <taxon>Dikarya</taxon>
        <taxon>Ascomycota</taxon>
        <taxon>Pezizomycotina</taxon>
        <taxon>Sordariomycetes</taxon>
        <taxon>Sordariomycetidae</taxon>
        <taxon>Sordariales</taxon>
        <taxon>Podosporaceae</taxon>
        <taxon>Podospora</taxon>
    </lineage>
</organism>
<comment type="caution">
    <text evidence="3">The sequence shown here is derived from an EMBL/GenBank/DDBJ whole genome shotgun (WGS) entry which is preliminary data.</text>
</comment>
<keyword evidence="2" id="KW-0812">Transmembrane</keyword>
<reference evidence="3" key="2">
    <citation type="submission" date="2023-06" db="EMBL/GenBank/DDBJ databases">
        <authorList>
            <consortium name="Lawrence Berkeley National Laboratory"/>
            <person name="Haridas S."/>
            <person name="Hensen N."/>
            <person name="Bonometti L."/>
            <person name="Westerberg I."/>
            <person name="Brannstrom I.O."/>
            <person name="Guillou S."/>
            <person name="Cros-Aarteil S."/>
            <person name="Calhoun S."/>
            <person name="Kuo A."/>
            <person name="Mondo S."/>
            <person name="Pangilinan J."/>
            <person name="Riley R."/>
            <person name="Labutti K."/>
            <person name="Andreopoulos B."/>
            <person name="Lipzen A."/>
            <person name="Chen C."/>
            <person name="Yanf M."/>
            <person name="Daum C."/>
            <person name="Ng V."/>
            <person name="Clum A."/>
            <person name="Steindorff A."/>
            <person name="Ohm R."/>
            <person name="Martin F."/>
            <person name="Silar P."/>
            <person name="Natvig D."/>
            <person name="Lalanne C."/>
            <person name="Gautier V."/>
            <person name="Ament-Velasquez S.L."/>
            <person name="Kruys A."/>
            <person name="Hutchinson M.I."/>
            <person name="Powell A.J."/>
            <person name="Barry K."/>
            <person name="Miller A.N."/>
            <person name="Grigoriev I.V."/>
            <person name="Debuchy R."/>
            <person name="Gladieux P."/>
            <person name="Thoren M.H."/>
            <person name="Johannesson H."/>
        </authorList>
    </citation>
    <scope>NUCLEOTIDE SEQUENCE</scope>
    <source>
        <strain evidence="3">CBS 314.62</strain>
    </source>
</reference>
<evidence type="ECO:0000313" key="4">
    <source>
        <dbReference type="Proteomes" id="UP001270362"/>
    </source>
</evidence>
<keyword evidence="2" id="KW-0472">Membrane</keyword>
<feature type="transmembrane region" description="Helical" evidence="2">
    <location>
        <begin position="103"/>
        <end position="127"/>
    </location>
</feature>
<accession>A0AAE1CDX7</accession>
<evidence type="ECO:0000256" key="1">
    <source>
        <dbReference type="SAM" id="MobiDB-lite"/>
    </source>
</evidence>
<name>A0AAE1CDX7_9PEZI</name>
<dbReference type="EMBL" id="JAULSO010000002">
    <property type="protein sequence ID" value="KAK3690017.1"/>
    <property type="molecule type" value="Genomic_DNA"/>
</dbReference>
<reference evidence="3" key="1">
    <citation type="journal article" date="2023" name="Mol. Phylogenet. Evol.">
        <title>Genome-scale phylogeny and comparative genomics of the fungal order Sordariales.</title>
        <authorList>
            <person name="Hensen N."/>
            <person name="Bonometti L."/>
            <person name="Westerberg I."/>
            <person name="Brannstrom I.O."/>
            <person name="Guillou S."/>
            <person name="Cros-Aarteil S."/>
            <person name="Calhoun S."/>
            <person name="Haridas S."/>
            <person name="Kuo A."/>
            <person name="Mondo S."/>
            <person name="Pangilinan J."/>
            <person name="Riley R."/>
            <person name="LaButti K."/>
            <person name="Andreopoulos B."/>
            <person name="Lipzen A."/>
            <person name="Chen C."/>
            <person name="Yan M."/>
            <person name="Daum C."/>
            <person name="Ng V."/>
            <person name="Clum A."/>
            <person name="Steindorff A."/>
            <person name="Ohm R.A."/>
            <person name="Martin F."/>
            <person name="Silar P."/>
            <person name="Natvig D.O."/>
            <person name="Lalanne C."/>
            <person name="Gautier V."/>
            <person name="Ament-Velasquez S.L."/>
            <person name="Kruys A."/>
            <person name="Hutchinson M.I."/>
            <person name="Powell A.J."/>
            <person name="Barry K."/>
            <person name="Miller A.N."/>
            <person name="Grigoriev I.V."/>
            <person name="Debuchy R."/>
            <person name="Gladieux P."/>
            <person name="Hiltunen Thoren M."/>
            <person name="Johannesson H."/>
        </authorList>
    </citation>
    <scope>NUCLEOTIDE SEQUENCE</scope>
    <source>
        <strain evidence="3">CBS 314.62</strain>
    </source>
</reference>
<feature type="region of interest" description="Disordered" evidence="1">
    <location>
        <begin position="138"/>
        <end position="168"/>
    </location>
</feature>
<evidence type="ECO:0000256" key="2">
    <source>
        <dbReference type="SAM" id="Phobius"/>
    </source>
</evidence>
<proteinExistence type="predicted"/>
<keyword evidence="4" id="KW-1185">Reference proteome</keyword>
<dbReference type="Proteomes" id="UP001270362">
    <property type="component" value="Unassembled WGS sequence"/>
</dbReference>
<sequence length="168" mass="18750">MNLRKAHFIEEEPTSPILYTAAYCRTSTGDNKICITCLSLLIQRPPKLECDRSLRMSLATIDTRLAFTGYPARATKTTHPPSRALSLSSVHHRSSGEENKTRAWWFLLLLLLLLLLLSASTITLGSFTGGAEFRRWSSSHAARETPEPSTARRCTKERLSCGTQLPSE</sequence>
<keyword evidence="2" id="KW-1133">Transmembrane helix</keyword>
<evidence type="ECO:0000313" key="3">
    <source>
        <dbReference type="EMBL" id="KAK3690017.1"/>
    </source>
</evidence>